<name>A0ABT8V7W6_9BACL</name>
<organism evidence="1 2">
    <name type="scientific">Paenibacillus ehimensis</name>
    <dbReference type="NCBI Taxonomy" id="79264"/>
    <lineage>
        <taxon>Bacteria</taxon>
        <taxon>Bacillati</taxon>
        <taxon>Bacillota</taxon>
        <taxon>Bacilli</taxon>
        <taxon>Bacillales</taxon>
        <taxon>Paenibacillaceae</taxon>
        <taxon>Paenibacillus</taxon>
    </lineage>
</organism>
<reference evidence="1" key="1">
    <citation type="submission" date="2023-07" db="EMBL/GenBank/DDBJ databases">
        <authorList>
            <person name="Aktuganov G."/>
            <person name="Boyko T."/>
            <person name="Delegan Y."/>
            <person name="Galimzianova N."/>
            <person name="Gilvanova E."/>
            <person name="Korobov V."/>
            <person name="Kuzmina L."/>
            <person name="Melentiev A."/>
            <person name="Milman P."/>
            <person name="Ryabova A."/>
            <person name="Stupak E."/>
            <person name="Yasakov T."/>
            <person name="Zharikova N."/>
            <person name="Zhurenko E."/>
        </authorList>
    </citation>
    <scope>NUCLEOTIDE SEQUENCE</scope>
    <source>
        <strain evidence="1">IB-739</strain>
    </source>
</reference>
<proteinExistence type="predicted"/>
<evidence type="ECO:0008006" key="3">
    <source>
        <dbReference type="Google" id="ProtNLM"/>
    </source>
</evidence>
<keyword evidence="2" id="KW-1185">Reference proteome</keyword>
<evidence type="ECO:0000313" key="2">
    <source>
        <dbReference type="Proteomes" id="UP001168883"/>
    </source>
</evidence>
<dbReference type="EMBL" id="JAUMKJ010000011">
    <property type="protein sequence ID" value="MDO3677534.1"/>
    <property type="molecule type" value="Genomic_DNA"/>
</dbReference>
<protein>
    <recommendedName>
        <fullName evidence="3">DUF4375 domain-containing protein</fullName>
    </recommendedName>
</protein>
<dbReference type="RefSeq" id="WP_302878248.1">
    <property type="nucleotide sequence ID" value="NZ_JAUMKJ010000011.1"/>
</dbReference>
<sequence length="170" mass="19473">MRITMKREVFETLEDRALLEACIEPTIRQIRGKGLRLKREVYAGLTPGQQALLMFQVLYGHAHSEPEYYWFVSHYISLGVWPEVKAGMRYFGDEAMLRIYEKTEAAVEAKNRQPDGGWRHFAVMDLDGDAELAASVARLFARYHQAAPETIRRIGERIRSIPGEFAALEG</sequence>
<accession>A0ABT8V7W6</accession>
<evidence type="ECO:0000313" key="1">
    <source>
        <dbReference type="EMBL" id="MDO3677534.1"/>
    </source>
</evidence>
<comment type="caution">
    <text evidence="1">The sequence shown here is derived from an EMBL/GenBank/DDBJ whole genome shotgun (WGS) entry which is preliminary data.</text>
</comment>
<dbReference type="Proteomes" id="UP001168883">
    <property type="component" value="Unassembled WGS sequence"/>
</dbReference>
<gene>
    <name evidence="1" type="ORF">Q3C12_11030</name>
</gene>